<dbReference type="AlphaFoldDB" id="A0A7S9KQ70"/>
<organism evidence="1 2">
    <name type="scientific">Epichloe festucae (strain Fl1)</name>
    <dbReference type="NCBI Taxonomy" id="877507"/>
    <lineage>
        <taxon>Eukaryota</taxon>
        <taxon>Fungi</taxon>
        <taxon>Dikarya</taxon>
        <taxon>Ascomycota</taxon>
        <taxon>Pezizomycotina</taxon>
        <taxon>Sordariomycetes</taxon>
        <taxon>Hypocreomycetidae</taxon>
        <taxon>Hypocreales</taxon>
        <taxon>Clavicipitaceae</taxon>
        <taxon>Epichloe</taxon>
    </lineage>
</organism>
<protein>
    <submittedName>
        <fullName evidence="1">Uncharacterized protein</fullName>
    </submittedName>
</protein>
<reference evidence="1 2" key="1">
    <citation type="journal article" date="2018" name="PLoS Genet.">
        <title>Repeat elements organise 3D genome structure and mediate transcription in the filamentous fungus Epichloe festucae.</title>
        <authorList>
            <person name="Winter D.J."/>
            <person name="Ganley A.R.D."/>
            <person name="Young C.A."/>
            <person name="Liachko I."/>
            <person name="Schardl C.L."/>
            <person name="Dupont P.Y."/>
            <person name="Berry D."/>
            <person name="Ram A."/>
            <person name="Scott B."/>
            <person name="Cox M.P."/>
        </authorList>
    </citation>
    <scope>NUCLEOTIDE SEQUENCE [LARGE SCALE GENOMIC DNA]</scope>
    <source>
        <strain evidence="1 2">Fl1</strain>
    </source>
</reference>
<dbReference type="Proteomes" id="UP000594364">
    <property type="component" value="Chromosome 2"/>
</dbReference>
<name>A0A7S9KQ70_EPIFF</name>
<proteinExistence type="predicted"/>
<evidence type="ECO:0000313" key="2">
    <source>
        <dbReference type="Proteomes" id="UP000594364"/>
    </source>
</evidence>
<gene>
    <name evidence="1" type="ORF">C2857_006684</name>
</gene>
<accession>A0A7S9KQ70</accession>
<dbReference type="EMBL" id="CP031386">
    <property type="protein sequence ID" value="QPG97663.1"/>
    <property type="molecule type" value="Genomic_DNA"/>
</dbReference>
<dbReference type="OrthoDB" id="303614at2759"/>
<keyword evidence="2" id="KW-1185">Reference proteome</keyword>
<evidence type="ECO:0000313" key="1">
    <source>
        <dbReference type="EMBL" id="QPG97663.1"/>
    </source>
</evidence>
<sequence>MAEVLRANDMQADKAKSDLLGCSNDCTFCKPSSNMSTLHMQRGGTTVSVTLPLEQVPQSPEKALLGPHDDQVFEDQLRDLEGLRVGMSLSYYGDDDRMSDWQNCVPEIRHDALPCVSEDIQALANSPNVLSCPNAPLGYRQSKPFELAGCAAVFEFIDQPIGPRKLARALLLAYTRWMSVSESPTELVHHDEHL</sequence>